<feature type="transmembrane region" description="Helical" evidence="7">
    <location>
        <begin position="15"/>
        <end position="34"/>
    </location>
</feature>
<dbReference type="InterPro" id="IPR037294">
    <property type="entry name" value="ABC_BtuC-like"/>
</dbReference>
<feature type="transmembrane region" description="Helical" evidence="7">
    <location>
        <begin position="141"/>
        <end position="159"/>
    </location>
</feature>
<dbReference type="Gene3D" id="1.10.3470.10">
    <property type="entry name" value="ABC transporter involved in vitamin B12 uptake, BtuC"/>
    <property type="match status" value="1"/>
</dbReference>
<reference evidence="8" key="1">
    <citation type="submission" date="2024-05" db="EMBL/GenBank/DDBJ databases">
        <title>Alkalihalobacillus sp. strain MEB203 novel alkaliphilic bacterium from Lonar Lake, India.</title>
        <authorList>
            <person name="Joshi A."/>
            <person name="Thite S."/>
            <person name="Mengade P."/>
        </authorList>
    </citation>
    <scope>NUCLEOTIDE SEQUENCE</scope>
    <source>
        <strain evidence="8">MEB 203</strain>
    </source>
</reference>
<gene>
    <name evidence="8" type="ORF">N7Z68_11075</name>
</gene>
<dbReference type="EMBL" id="JAOTPO010000006">
    <property type="protein sequence ID" value="MDE5413930.1"/>
    <property type="molecule type" value="Genomic_DNA"/>
</dbReference>
<evidence type="ECO:0000256" key="3">
    <source>
        <dbReference type="ARBA" id="ARBA00022692"/>
    </source>
</evidence>
<organism evidence="8 9">
    <name type="scientific">Alkalihalobacterium chitinilyticum</name>
    <dbReference type="NCBI Taxonomy" id="2980103"/>
    <lineage>
        <taxon>Bacteria</taxon>
        <taxon>Bacillati</taxon>
        <taxon>Bacillota</taxon>
        <taxon>Bacilli</taxon>
        <taxon>Bacillales</taxon>
        <taxon>Bacillaceae</taxon>
        <taxon>Alkalihalobacterium</taxon>
    </lineage>
</organism>
<feature type="transmembrane region" description="Helical" evidence="7">
    <location>
        <begin position="71"/>
        <end position="86"/>
    </location>
</feature>
<evidence type="ECO:0000313" key="8">
    <source>
        <dbReference type="EMBL" id="MDE5413930.1"/>
    </source>
</evidence>
<keyword evidence="4 7" id="KW-1133">Transmembrane helix</keyword>
<keyword evidence="5 7" id="KW-0472">Membrane</keyword>
<evidence type="ECO:0000256" key="5">
    <source>
        <dbReference type="ARBA" id="ARBA00023136"/>
    </source>
</evidence>
<dbReference type="RefSeq" id="WP_275118540.1">
    <property type="nucleotide sequence ID" value="NZ_JAOTPO010000006.1"/>
</dbReference>
<feature type="transmembrane region" description="Helical" evidence="7">
    <location>
        <begin position="251"/>
        <end position="275"/>
    </location>
</feature>
<keyword evidence="9" id="KW-1185">Reference proteome</keyword>
<dbReference type="PANTHER" id="PTHR30477">
    <property type="entry name" value="ABC-TRANSPORTER METAL-BINDING PROTEIN"/>
    <property type="match status" value="1"/>
</dbReference>
<comment type="caution">
    <text evidence="8">The sequence shown here is derived from an EMBL/GenBank/DDBJ whole genome shotgun (WGS) entry which is preliminary data.</text>
</comment>
<dbReference type="PANTHER" id="PTHR30477:SF22">
    <property type="entry name" value="METAL ABC TRANSPORTER PERMEASE"/>
    <property type="match status" value="1"/>
</dbReference>
<evidence type="ECO:0000256" key="2">
    <source>
        <dbReference type="ARBA" id="ARBA00008034"/>
    </source>
</evidence>
<dbReference type="InterPro" id="IPR001626">
    <property type="entry name" value="ABC_TroCD"/>
</dbReference>
<comment type="similarity">
    <text evidence="2 6">Belongs to the ABC-3 integral membrane protein family.</text>
</comment>
<name>A0ABT5VEN2_9BACI</name>
<feature type="transmembrane region" description="Helical" evidence="7">
    <location>
        <begin position="227"/>
        <end position="245"/>
    </location>
</feature>
<keyword evidence="3 6" id="KW-0812">Transmembrane</keyword>
<accession>A0ABT5VEN2</accession>
<evidence type="ECO:0000256" key="7">
    <source>
        <dbReference type="SAM" id="Phobius"/>
    </source>
</evidence>
<protein>
    <submittedName>
        <fullName evidence="8">Metal ABC transporter permease</fullName>
    </submittedName>
</protein>
<evidence type="ECO:0000313" key="9">
    <source>
        <dbReference type="Proteomes" id="UP001148125"/>
    </source>
</evidence>
<dbReference type="Pfam" id="PF00950">
    <property type="entry name" value="ABC-3"/>
    <property type="match status" value="1"/>
</dbReference>
<evidence type="ECO:0000256" key="4">
    <source>
        <dbReference type="ARBA" id="ARBA00022989"/>
    </source>
</evidence>
<feature type="transmembrane region" description="Helical" evidence="7">
    <location>
        <begin position="98"/>
        <end position="121"/>
    </location>
</feature>
<keyword evidence="6" id="KW-0813">Transport</keyword>
<sequence length="284" mass="31366">MLDLLSNLTFIERGMVAAFLIGLICPLLGSFLLVRRISIISESLSHITLTGIAAGVLLTQTLAFFSNINPLYFGLLFAFIGSLLIEKLRQVYKDFQEIAIPIILSTGVGLSAIIISVSKTGYNQWFMYLFGSIVSVTLQDLYFMIVTSIVVLIILFLFYKEFVAISFDQEFAKVSGISIKHLNFIFSFLIALVIAISMKVVGILLVGAMIVLPAATAIVFAKSFKQLLMLSVFFGQLSMATGSYFSYHLNIATGGGIVLFATLWLVMAHVLHHLIKGKRRERIS</sequence>
<dbReference type="CDD" id="cd06550">
    <property type="entry name" value="TM_ABC_iron-siderophores_like"/>
    <property type="match status" value="1"/>
</dbReference>
<evidence type="ECO:0000256" key="6">
    <source>
        <dbReference type="RuleBase" id="RU003943"/>
    </source>
</evidence>
<feature type="transmembrane region" description="Helical" evidence="7">
    <location>
        <begin position="46"/>
        <end position="65"/>
    </location>
</feature>
<feature type="transmembrane region" description="Helical" evidence="7">
    <location>
        <begin position="171"/>
        <end position="194"/>
    </location>
</feature>
<proteinExistence type="inferred from homology"/>
<feature type="transmembrane region" description="Helical" evidence="7">
    <location>
        <begin position="200"/>
        <end position="220"/>
    </location>
</feature>
<comment type="subcellular location">
    <subcellularLocation>
        <location evidence="6">Cell membrane</location>
        <topology evidence="6">Multi-pass membrane protein</topology>
    </subcellularLocation>
    <subcellularLocation>
        <location evidence="1">Membrane</location>
        <topology evidence="1">Multi-pass membrane protein</topology>
    </subcellularLocation>
</comment>
<dbReference type="Proteomes" id="UP001148125">
    <property type="component" value="Unassembled WGS sequence"/>
</dbReference>
<evidence type="ECO:0000256" key="1">
    <source>
        <dbReference type="ARBA" id="ARBA00004141"/>
    </source>
</evidence>
<dbReference type="SUPFAM" id="SSF81345">
    <property type="entry name" value="ABC transporter involved in vitamin B12 uptake, BtuC"/>
    <property type="match status" value="1"/>
</dbReference>